<comment type="caution">
    <text evidence="6">The sequence shown here is derived from an EMBL/GenBank/DDBJ whole genome shotgun (WGS) entry which is preliminary data.</text>
</comment>
<keyword evidence="4" id="KW-0804">Transcription</keyword>
<dbReference type="InterPro" id="IPR005119">
    <property type="entry name" value="LysR_subst-bd"/>
</dbReference>
<dbReference type="InterPro" id="IPR050950">
    <property type="entry name" value="HTH-type_LysR_regulators"/>
</dbReference>
<dbReference type="PRINTS" id="PR00039">
    <property type="entry name" value="HTHLYSR"/>
</dbReference>
<feature type="domain" description="HTH lysR-type" evidence="5">
    <location>
        <begin position="1"/>
        <end position="58"/>
    </location>
</feature>
<dbReference type="EMBL" id="JAGZYH010000017">
    <property type="protein sequence ID" value="MBS6621673.1"/>
    <property type="molecule type" value="Genomic_DNA"/>
</dbReference>
<dbReference type="InterPro" id="IPR036388">
    <property type="entry name" value="WH-like_DNA-bd_sf"/>
</dbReference>
<comment type="similarity">
    <text evidence="1">Belongs to the LysR transcriptional regulatory family.</text>
</comment>
<dbReference type="Pfam" id="PF00126">
    <property type="entry name" value="HTH_1"/>
    <property type="match status" value="1"/>
</dbReference>
<evidence type="ECO:0000256" key="1">
    <source>
        <dbReference type="ARBA" id="ARBA00009437"/>
    </source>
</evidence>
<dbReference type="AlphaFoldDB" id="A0A9E1LXY5"/>
<evidence type="ECO:0000259" key="5">
    <source>
        <dbReference type="PROSITE" id="PS50931"/>
    </source>
</evidence>
<dbReference type="InterPro" id="IPR000847">
    <property type="entry name" value="LysR_HTH_N"/>
</dbReference>
<dbReference type="Pfam" id="PF03466">
    <property type="entry name" value="LysR_substrate"/>
    <property type="match status" value="1"/>
</dbReference>
<keyword evidence="2" id="KW-0805">Transcription regulation</keyword>
<accession>A0A9E1LXY5</accession>
<evidence type="ECO:0000313" key="7">
    <source>
        <dbReference type="Proteomes" id="UP000811365"/>
    </source>
</evidence>
<dbReference type="PANTHER" id="PTHR30419:SF28">
    <property type="entry name" value="HTH-TYPE TRANSCRIPTIONAL REGULATOR BSDA"/>
    <property type="match status" value="1"/>
</dbReference>
<name>A0A9E1LXY5_9FIRM</name>
<dbReference type="CDD" id="cd05466">
    <property type="entry name" value="PBP2_LTTR_substrate"/>
    <property type="match status" value="1"/>
</dbReference>
<dbReference type="PANTHER" id="PTHR30419">
    <property type="entry name" value="HTH-TYPE TRANSCRIPTIONAL REGULATOR YBHD"/>
    <property type="match status" value="1"/>
</dbReference>
<protein>
    <submittedName>
        <fullName evidence="6">LysR family transcriptional regulator</fullName>
    </submittedName>
</protein>
<dbReference type="GO" id="GO:0003677">
    <property type="term" value="F:DNA binding"/>
    <property type="evidence" value="ECO:0007669"/>
    <property type="project" value="UniProtKB-KW"/>
</dbReference>
<evidence type="ECO:0000313" key="6">
    <source>
        <dbReference type="EMBL" id="MBS6621673.1"/>
    </source>
</evidence>
<evidence type="ECO:0000256" key="4">
    <source>
        <dbReference type="ARBA" id="ARBA00023163"/>
    </source>
</evidence>
<dbReference type="SUPFAM" id="SSF46785">
    <property type="entry name" value="Winged helix' DNA-binding domain"/>
    <property type="match status" value="1"/>
</dbReference>
<dbReference type="PROSITE" id="PS50931">
    <property type="entry name" value="HTH_LYSR"/>
    <property type="match status" value="1"/>
</dbReference>
<organism evidence="6 7">
    <name type="scientific">Faecalibacterium prausnitzii</name>
    <dbReference type="NCBI Taxonomy" id="853"/>
    <lineage>
        <taxon>Bacteria</taxon>
        <taxon>Bacillati</taxon>
        <taxon>Bacillota</taxon>
        <taxon>Clostridia</taxon>
        <taxon>Eubacteriales</taxon>
        <taxon>Oscillospiraceae</taxon>
        <taxon>Faecalibacterium</taxon>
    </lineage>
</organism>
<dbReference type="SUPFAM" id="SSF53850">
    <property type="entry name" value="Periplasmic binding protein-like II"/>
    <property type="match status" value="1"/>
</dbReference>
<sequence>MDTKDFEYLVEIARQESLSKAAARLYLSQPTLTKFLKKIEAEYGTPLFDRVGKKMVLTEAGRCCVQKSEQILALNRELDDRIRLLRQHDKGVIRIGISHSRSDFFLHYIIPAFVQRYPDLNFILTQNTRTSLHELLENEELDVIFVSNYSQRPYLDYVSIAREEMVLVVPEEHPLLREAIPSAQSRYPYVSHGAWSRYPFVAVPPKLMTGQYTRQLFQQCHIQPRIVLEVSTLHSVYTAVAQNIGIGIAPSMPTTSDATRNLRYLSLDDPQNLQWSFAAITRSQVSVHPVVREIIQMAQRVYQELSEKL</sequence>
<evidence type="ECO:0000256" key="3">
    <source>
        <dbReference type="ARBA" id="ARBA00023125"/>
    </source>
</evidence>
<gene>
    <name evidence="6" type="ORF">KH315_05855</name>
</gene>
<evidence type="ECO:0000256" key="2">
    <source>
        <dbReference type="ARBA" id="ARBA00023015"/>
    </source>
</evidence>
<keyword evidence="3" id="KW-0238">DNA-binding</keyword>
<dbReference type="Gene3D" id="1.10.10.10">
    <property type="entry name" value="Winged helix-like DNA-binding domain superfamily/Winged helix DNA-binding domain"/>
    <property type="match status" value="1"/>
</dbReference>
<dbReference type="GO" id="GO:0003700">
    <property type="term" value="F:DNA-binding transcription factor activity"/>
    <property type="evidence" value="ECO:0007669"/>
    <property type="project" value="InterPro"/>
</dbReference>
<dbReference type="Proteomes" id="UP000811365">
    <property type="component" value="Unassembled WGS sequence"/>
</dbReference>
<reference evidence="6" key="1">
    <citation type="submission" date="2021-02" db="EMBL/GenBank/DDBJ databases">
        <title>Infant gut strain persistence is associated with maternal origin, phylogeny, and functional potential including surface adhesion and iron acquisition.</title>
        <authorList>
            <person name="Lou Y.C."/>
        </authorList>
    </citation>
    <scope>NUCLEOTIDE SEQUENCE</scope>
    <source>
        <strain evidence="6">L2_039_000G1_dasL2_039_000G1_maxbin2.maxbin.077</strain>
    </source>
</reference>
<dbReference type="InterPro" id="IPR036390">
    <property type="entry name" value="WH_DNA-bd_sf"/>
</dbReference>
<dbReference type="Gene3D" id="3.40.190.290">
    <property type="match status" value="1"/>
</dbReference>
<proteinExistence type="inferred from homology"/>
<dbReference type="GO" id="GO:0005829">
    <property type="term" value="C:cytosol"/>
    <property type="evidence" value="ECO:0007669"/>
    <property type="project" value="TreeGrafter"/>
</dbReference>